<dbReference type="InterPro" id="IPR015443">
    <property type="entry name" value="Aldose_1-epimerase"/>
</dbReference>
<dbReference type="PANTHER" id="PTHR10091">
    <property type="entry name" value="ALDOSE-1-EPIMERASE"/>
    <property type="match status" value="1"/>
</dbReference>
<evidence type="ECO:0000256" key="5">
    <source>
        <dbReference type="PIRNR" id="PIRNR005096"/>
    </source>
</evidence>
<evidence type="ECO:0000256" key="2">
    <source>
        <dbReference type="ARBA" id="ARBA00006206"/>
    </source>
</evidence>
<dbReference type="InterPro" id="IPR011013">
    <property type="entry name" value="Gal_mutarotase_sf_dom"/>
</dbReference>
<proteinExistence type="inferred from homology"/>
<dbReference type="Proteomes" id="UP000275267">
    <property type="component" value="Unassembled WGS sequence"/>
</dbReference>
<dbReference type="AlphaFoldDB" id="A0A3L6QEF6"/>
<protein>
    <recommendedName>
        <fullName evidence="5">Aldose 1-epimerase</fullName>
        <ecNumber evidence="5">5.1.3.3</ecNumber>
    </recommendedName>
</protein>
<dbReference type="OrthoDB" id="274691at2759"/>
<feature type="active site" description="Proton donor" evidence="6">
    <location>
        <position position="206"/>
    </location>
</feature>
<feature type="binding site" evidence="7">
    <location>
        <position position="277"/>
    </location>
    <ligand>
        <name>beta-D-galactose</name>
        <dbReference type="ChEBI" id="CHEBI:27667"/>
    </ligand>
</feature>
<evidence type="ECO:0000313" key="10">
    <source>
        <dbReference type="EMBL" id="RLM75607.1"/>
    </source>
</evidence>
<dbReference type="Gene3D" id="2.70.98.10">
    <property type="match status" value="1"/>
</dbReference>
<dbReference type="GO" id="GO:0030246">
    <property type="term" value="F:carbohydrate binding"/>
    <property type="evidence" value="ECO:0007669"/>
    <property type="project" value="InterPro"/>
</dbReference>
<evidence type="ECO:0000313" key="11">
    <source>
        <dbReference type="Proteomes" id="UP000275267"/>
    </source>
</evidence>
<dbReference type="InterPro" id="IPR014718">
    <property type="entry name" value="GH-type_carb-bd"/>
</dbReference>
<comment type="pathway">
    <text evidence="1 5">Carbohydrate metabolism; hexose metabolism.</text>
</comment>
<dbReference type="EMBL" id="PQIB02000013">
    <property type="protein sequence ID" value="RLM75607.1"/>
    <property type="molecule type" value="Genomic_DNA"/>
</dbReference>
<dbReference type="Pfam" id="PF01263">
    <property type="entry name" value="Aldose_epim"/>
    <property type="match status" value="1"/>
</dbReference>
<evidence type="ECO:0000256" key="1">
    <source>
        <dbReference type="ARBA" id="ARBA00005028"/>
    </source>
</evidence>
<comment type="caution">
    <text evidence="10">The sequence shown here is derived from an EMBL/GenBank/DDBJ whole genome shotgun (WGS) entry which is preliminary data.</text>
</comment>
<accession>A0A3L6QEF6</accession>
<feature type="signal peptide" evidence="9">
    <location>
        <begin position="1"/>
        <end position="21"/>
    </location>
</feature>
<evidence type="ECO:0000256" key="4">
    <source>
        <dbReference type="ARBA" id="ARBA00023277"/>
    </source>
</evidence>
<dbReference type="PANTHER" id="PTHR10091:SF20">
    <property type="entry name" value="ALDOSE 1-EPIMERASE"/>
    <property type="match status" value="1"/>
</dbReference>
<dbReference type="CDD" id="cd09019">
    <property type="entry name" value="galactose_mutarotase_like"/>
    <property type="match status" value="1"/>
</dbReference>
<keyword evidence="3 5" id="KW-0413">Isomerase</keyword>
<keyword evidence="9" id="KW-0732">Signal</keyword>
<feature type="active site" description="Proton acceptor" evidence="6">
    <location>
        <position position="341"/>
    </location>
</feature>
<gene>
    <name evidence="10" type="ORF">C2845_PM15G10550</name>
</gene>
<reference evidence="11" key="1">
    <citation type="journal article" date="2019" name="Nat. Commun.">
        <title>The genome of broomcorn millet.</title>
        <authorList>
            <person name="Zou C."/>
            <person name="Miki D."/>
            <person name="Li D."/>
            <person name="Tang Q."/>
            <person name="Xiao L."/>
            <person name="Rajput S."/>
            <person name="Deng P."/>
            <person name="Jia W."/>
            <person name="Huang R."/>
            <person name="Zhang M."/>
            <person name="Sun Y."/>
            <person name="Hu J."/>
            <person name="Fu X."/>
            <person name="Schnable P.S."/>
            <person name="Li F."/>
            <person name="Zhang H."/>
            <person name="Feng B."/>
            <person name="Zhu X."/>
            <person name="Liu R."/>
            <person name="Schnable J.C."/>
            <person name="Zhu J.-K."/>
            <person name="Zhang H."/>
        </authorList>
    </citation>
    <scope>NUCLEOTIDE SEQUENCE [LARGE SCALE GENOMIC DNA]</scope>
</reference>
<feature type="chain" id="PRO_5018296385" description="Aldose 1-epimerase" evidence="9">
    <location>
        <begin position="22"/>
        <end position="375"/>
    </location>
</feature>
<dbReference type="PIRSF" id="PIRSF005096">
    <property type="entry name" value="GALM"/>
    <property type="match status" value="1"/>
</dbReference>
<dbReference type="GO" id="GO:0004034">
    <property type="term" value="F:aldose 1-epimerase activity"/>
    <property type="evidence" value="ECO:0007669"/>
    <property type="project" value="UniProtKB-EC"/>
</dbReference>
<dbReference type="GO" id="GO:0033499">
    <property type="term" value="P:galactose catabolic process via UDP-galactose, Leloir pathway"/>
    <property type="evidence" value="ECO:0007669"/>
    <property type="project" value="TreeGrafter"/>
</dbReference>
<dbReference type="InterPro" id="IPR008183">
    <property type="entry name" value="Aldose_1/G6P_1-epimerase"/>
</dbReference>
<dbReference type="InterPro" id="IPR047215">
    <property type="entry name" value="Galactose_mutarotase-like"/>
</dbReference>
<evidence type="ECO:0000256" key="6">
    <source>
        <dbReference type="PIRSR" id="PIRSR005096-1"/>
    </source>
</evidence>
<dbReference type="EC" id="5.1.3.3" evidence="5"/>
<comment type="similarity">
    <text evidence="2 5">Belongs to the aldose epimerase family.</text>
</comment>
<evidence type="ECO:0000256" key="3">
    <source>
        <dbReference type="ARBA" id="ARBA00023235"/>
    </source>
</evidence>
<keyword evidence="4 5" id="KW-0119">Carbohydrate metabolism</keyword>
<feature type="binding site" evidence="8">
    <location>
        <begin position="206"/>
        <end position="208"/>
    </location>
    <ligand>
        <name>beta-D-galactose</name>
        <dbReference type="ChEBI" id="CHEBI:27667"/>
    </ligand>
</feature>
<organism evidence="10 11">
    <name type="scientific">Panicum miliaceum</name>
    <name type="common">Proso millet</name>
    <name type="synonym">Broomcorn millet</name>
    <dbReference type="NCBI Taxonomy" id="4540"/>
    <lineage>
        <taxon>Eukaryota</taxon>
        <taxon>Viridiplantae</taxon>
        <taxon>Streptophyta</taxon>
        <taxon>Embryophyta</taxon>
        <taxon>Tracheophyta</taxon>
        <taxon>Spermatophyta</taxon>
        <taxon>Magnoliopsida</taxon>
        <taxon>Liliopsida</taxon>
        <taxon>Poales</taxon>
        <taxon>Poaceae</taxon>
        <taxon>PACMAD clade</taxon>
        <taxon>Panicoideae</taxon>
        <taxon>Panicodae</taxon>
        <taxon>Paniceae</taxon>
        <taxon>Panicinae</taxon>
        <taxon>Panicum</taxon>
        <taxon>Panicum sect. Panicum</taxon>
    </lineage>
</organism>
<dbReference type="STRING" id="4540.A0A3L6QEF6"/>
<evidence type="ECO:0000256" key="7">
    <source>
        <dbReference type="PIRSR" id="PIRSR005096-2"/>
    </source>
</evidence>
<evidence type="ECO:0000256" key="8">
    <source>
        <dbReference type="PIRSR" id="PIRSR005096-3"/>
    </source>
</evidence>
<dbReference type="GO" id="GO:0006006">
    <property type="term" value="P:glucose metabolic process"/>
    <property type="evidence" value="ECO:0007669"/>
    <property type="project" value="TreeGrafter"/>
</dbReference>
<sequence length="375" mass="40951">MARSQLPLALLCLAASLGAQATGTGGRKMVGVYELRMGDFSVKVTNWGARLLSLVLPDSKGNLADVVLGKDTIAEYVAVRSGYSKGNATAYLVFEKAAAGYWEASANLAGGVLDGKVYHLQRNDGRNTLHGGGRGFRKIIWTVKEYMPYGDSPYITFYYRSFDGEQGFPGNLDAYVTYRLSSPYTLGVHMNATALDKPTPVNLLLHTYWNLGGHGSGDVLGHTLRLFASRYTVLDEDLLPSSGRIAPVAGTPLDFRAPTPIGARIRHVTGGKVVGYDANYVIDGEQERMRPVARVEDGVSGRAVELWANQATVQLYTGNWLNNTKGKDGKVYNQYAGFTLETMGYVDAVNHPEFPSQTVLPGQEYKHEMVFKLSF</sequence>
<comment type="catalytic activity">
    <reaction evidence="5">
        <text>alpha-D-glucose = beta-D-glucose</text>
        <dbReference type="Rhea" id="RHEA:10264"/>
        <dbReference type="ChEBI" id="CHEBI:15903"/>
        <dbReference type="ChEBI" id="CHEBI:17925"/>
        <dbReference type="EC" id="5.1.3.3"/>
    </reaction>
</comment>
<name>A0A3L6QEF6_PANMI</name>
<keyword evidence="11" id="KW-1185">Reference proteome</keyword>
<evidence type="ECO:0000256" key="9">
    <source>
        <dbReference type="SAM" id="SignalP"/>
    </source>
</evidence>
<dbReference type="UniPathway" id="UPA00242"/>
<dbReference type="SUPFAM" id="SSF74650">
    <property type="entry name" value="Galactose mutarotase-like"/>
    <property type="match status" value="1"/>
</dbReference>